<protein>
    <recommendedName>
        <fullName evidence="1">alkaline phosphatase</fullName>
        <ecNumber evidence="1">3.1.3.1</ecNumber>
    </recommendedName>
</protein>
<dbReference type="GO" id="GO:0046872">
    <property type="term" value="F:metal ion binding"/>
    <property type="evidence" value="ECO:0007669"/>
    <property type="project" value="UniProtKB-KW"/>
</dbReference>
<comment type="cofactor">
    <cofactor evidence="3">
        <name>Mg(2+)</name>
        <dbReference type="ChEBI" id="CHEBI:18420"/>
    </cofactor>
    <text evidence="3">Binds 1 Mg(2+) ion.</text>
</comment>
<keyword evidence="3" id="KW-0460">Magnesium</keyword>
<keyword evidence="5" id="KW-1185">Reference proteome</keyword>
<accession>A0A0C2BYP4</accession>
<name>A0A0C2BYP4_9BILA</name>
<dbReference type="InterPro" id="IPR017850">
    <property type="entry name" value="Alkaline_phosphatase_core_sf"/>
</dbReference>
<evidence type="ECO:0000313" key="4">
    <source>
        <dbReference type="EMBL" id="KIH42477.1"/>
    </source>
</evidence>
<dbReference type="EMBL" id="KN795637">
    <property type="protein sequence ID" value="KIH42477.1"/>
    <property type="molecule type" value="Genomic_DNA"/>
</dbReference>
<dbReference type="AlphaFoldDB" id="A0A0C2BYP4"/>
<dbReference type="Proteomes" id="UP000054047">
    <property type="component" value="Unassembled WGS sequence"/>
</dbReference>
<sequence>MMGGGADFLMEKSRGGMREDGMNIDVEWSKLGGSRRVLGDKGDLQDVTASSEKLLGVFAGSHLPMYLEQQMAGSKSVPRLSEMTAKAIEQLQHDDKGFFLMVEGE</sequence>
<evidence type="ECO:0000256" key="1">
    <source>
        <dbReference type="ARBA" id="ARBA00012647"/>
    </source>
</evidence>
<dbReference type="SUPFAM" id="SSF53649">
    <property type="entry name" value="Alkaline phosphatase-like"/>
    <property type="match status" value="1"/>
</dbReference>
<organism evidence="4 5">
    <name type="scientific">Ancylostoma duodenale</name>
    <dbReference type="NCBI Taxonomy" id="51022"/>
    <lineage>
        <taxon>Eukaryota</taxon>
        <taxon>Metazoa</taxon>
        <taxon>Ecdysozoa</taxon>
        <taxon>Nematoda</taxon>
        <taxon>Chromadorea</taxon>
        <taxon>Rhabditida</taxon>
        <taxon>Rhabditina</taxon>
        <taxon>Rhabditomorpha</taxon>
        <taxon>Strongyloidea</taxon>
        <taxon>Ancylostomatidae</taxon>
        <taxon>Ancylostomatinae</taxon>
        <taxon>Ancylostoma</taxon>
    </lineage>
</organism>
<evidence type="ECO:0000256" key="2">
    <source>
        <dbReference type="ARBA" id="ARBA00022553"/>
    </source>
</evidence>
<keyword evidence="2" id="KW-0597">Phosphoprotein</keyword>
<dbReference type="InterPro" id="IPR001952">
    <property type="entry name" value="Alkaline_phosphatase"/>
</dbReference>
<feature type="binding site" evidence="3">
    <location>
        <position position="103"/>
    </location>
    <ligand>
        <name>Mg(2+)</name>
        <dbReference type="ChEBI" id="CHEBI:18420"/>
    </ligand>
</feature>
<reference evidence="4 5" key="1">
    <citation type="submission" date="2013-12" db="EMBL/GenBank/DDBJ databases">
        <title>Draft genome of the parsitic nematode Ancylostoma duodenale.</title>
        <authorList>
            <person name="Mitreva M."/>
        </authorList>
    </citation>
    <scope>NUCLEOTIDE SEQUENCE [LARGE SCALE GENOMIC DNA]</scope>
    <source>
        <strain evidence="4 5">Zhejiang</strain>
    </source>
</reference>
<evidence type="ECO:0000313" key="5">
    <source>
        <dbReference type="Proteomes" id="UP000054047"/>
    </source>
</evidence>
<dbReference type="PANTHER" id="PTHR11596">
    <property type="entry name" value="ALKALINE PHOSPHATASE"/>
    <property type="match status" value="1"/>
</dbReference>
<keyword evidence="3" id="KW-0479">Metal-binding</keyword>
<dbReference type="PANTHER" id="PTHR11596:SF5">
    <property type="entry name" value="ALKALINE PHOSPHATASE"/>
    <property type="match status" value="1"/>
</dbReference>
<dbReference type="OrthoDB" id="5818554at2759"/>
<evidence type="ECO:0000256" key="3">
    <source>
        <dbReference type="PIRSR" id="PIRSR601952-2"/>
    </source>
</evidence>
<gene>
    <name evidence="4" type="ORF">ANCDUO_27537</name>
</gene>
<dbReference type="GO" id="GO:0004035">
    <property type="term" value="F:alkaline phosphatase activity"/>
    <property type="evidence" value="ECO:0007669"/>
    <property type="project" value="UniProtKB-EC"/>
</dbReference>
<dbReference type="Gene3D" id="3.40.720.10">
    <property type="entry name" value="Alkaline Phosphatase, subunit A"/>
    <property type="match status" value="1"/>
</dbReference>
<dbReference type="EC" id="3.1.3.1" evidence="1"/>
<dbReference type="Pfam" id="PF00245">
    <property type="entry name" value="Alk_phosphatase"/>
    <property type="match status" value="1"/>
</dbReference>
<proteinExistence type="predicted"/>